<dbReference type="OrthoDB" id="3687641at2759"/>
<dbReference type="PANTHER" id="PTHR33365:SF11">
    <property type="entry name" value="TAT PATHWAY SIGNAL SEQUENCE"/>
    <property type="match status" value="1"/>
</dbReference>
<dbReference type="EMBL" id="LTAN01000010">
    <property type="protein sequence ID" value="OBR03050.1"/>
    <property type="molecule type" value="Genomic_DNA"/>
</dbReference>
<evidence type="ECO:0000256" key="2">
    <source>
        <dbReference type="ARBA" id="ARBA00023002"/>
    </source>
</evidence>
<proteinExistence type="inferred from homology"/>
<evidence type="ECO:0000256" key="4">
    <source>
        <dbReference type="SAM" id="MobiDB-lite"/>
    </source>
</evidence>
<reference evidence="6" key="1">
    <citation type="journal article" date="2017" name="BMC Genomics">
        <title>Gapless genome assembly of Colletotrichum higginsianum reveals chromosome structure and association of transposable elements with secondary metabolite gene clusters.</title>
        <authorList>
            <person name="Dallery J.-F."/>
            <person name="Lapalu N."/>
            <person name="Zampounis A."/>
            <person name="Pigne S."/>
            <person name="Luyten I."/>
            <person name="Amselem J."/>
            <person name="Wittenberg A.H.J."/>
            <person name="Zhou S."/>
            <person name="de Queiroz M.V."/>
            <person name="Robin G.P."/>
            <person name="Auger A."/>
            <person name="Hainaut M."/>
            <person name="Henrissat B."/>
            <person name="Kim K.-T."/>
            <person name="Lee Y.-H."/>
            <person name="Lespinet O."/>
            <person name="Schwartz D.C."/>
            <person name="Thon M.R."/>
            <person name="O'Connell R.J."/>
        </authorList>
    </citation>
    <scope>NUCLEOTIDE SEQUENCE [LARGE SCALE GENOMIC DNA]</scope>
    <source>
        <strain evidence="6">IMI 349063</strain>
    </source>
</reference>
<feature type="region of interest" description="Disordered" evidence="4">
    <location>
        <begin position="41"/>
        <end position="101"/>
    </location>
</feature>
<dbReference type="PANTHER" id="PTHR33365">
    <property type="entry name" value="YALI0B05434P"/>
    <property type="match status" value="1"/>
</dbReference>
<sequence>MPVGRAFLRVKGFPRRGGRRERERERFQAVFFFLFPPYSAQAKKKKKTRKKRKKKPVQMGSKRHSDGEEDAYVPSRGSSQEDARLIQSENEPPAPTSRPGFGLRRLGPTFLLSLSNLISLSALLLLLVTRDSSARPCVPDKHPHWIAPEIPVTKILEASDDYTRPPDEDELKAWGHLMPLGRGLVMVNRTGLPEMPGLNMSSPRGASGWTGIAHQLHCLYSTKHAFYDLYYNRTGDKTQPLFGVGWQLEHLNHCWDYVRQTIMCNPDLTVEWRGEHEGTGWGYQRQCKDWGPIYDWLEKHRITNDRGILALGYERRPLDTSRVPGVWSNKDLEDIDV</sequence>
<dbReference type="VEuPathDB" id="FungiDB:CH63R_14276"/>
<dbReference type="KEGG" id="chig:CH63R_14276"/>
<dbReference type="GO" id="GO:0016491">
    <property type="term" value="F:oxidoreductase activity"/>
    <property type="evidence" value="ECO:0007669"/>
    <property type="project" value="UniProtKB-KW"/>
</dbReference>
<evidence type="ECO:0000256" key="1">
    <source>
        <dbReference type="ARBA" id="ARBA00004685"/>
    </source>
</evidence>
<dbReference type="Pfam" id="PF11807">
    <property type="entry name" value="UstYa"/>
    <property type="match status" value="1"/>
</dbReference>
<dbReference type="AlphaFoldDB" id="A0A1B7XTG9"/>
<keyword evidence="2" id="KW-0560">Oxidoreductase</keyword>
<protein>
    <recommendedName>
        <fullName evidence="7">Oxidase ustYa</fullName>
    </recommendedName>
</protein>
<feature type="compositionally biased region" description="Basic residues" evidence="4">
    <location>
        <begin position="42"/>
        <end position="56"/>
    </location>
</feature>
<keyword evidence="6" id="KW-1185">Reference proteome</keyword>
<dbReference type="Proteomes" id="UP000092177">
    <property type="component" value="Chromosome 10"/>
</dbReference>
<evidence type="ECO:0008006" key="7">
    <source>
        <dbReference type="Google" id="ProtNLM"/>
    </source>
</evidence>
<evidence type="ECO:0000256" key="3">
    <source>
        <dbReference type="ARBA" id="ARBA00035112"/>
    </source>
</evidence>
<dbReference type="GO" id="GO:0043386">
    <property type="term" value="P:mycotoxin biosynthetic process"/>
    <property type="evidence" value="ECO:0007669"/>
    <property type="project" value="InterPro"/>
</dbReference>
<dbReference type="RefSeq" id="XP_018151568.1">
    <property type="nucleotide sequence ID" value="XM_018309250.1"/>
</dbReference>
<evidence type="ECO:0000313" key="5">
    <source>
        <dbReference type="EMBL" id="OBR03050.1"/>
    </source>
</evidence>
<accession>A0A1B7XTG9</accession>
<dbReference type="InterPro" id="IPR021765">
    <property type="entry name" value="UstYa-like"/>
</dbReference>
<evidence type="ECO:0000313" key="6">
    <source>
        <dbReference type="Proteomes" id="UP000092177"/>
    </source>
</evidence>
<comment type="caution">
    <text evidence="5">The sequence shown here is derived from an EMBL/GenBank/DDBJ whole genome shotgun (WGS) entry which is preliminary data.</text>
</comment>
<comment type="pathway">
    <text evidence="1">Mycotoxin biosynthesis.</text>
</comment>
<organism evidence="5 6">
    <name type="scientific">Colletotrichum higginsianum (strain IMI 349063)</name>
    <name type="common">Crucifer anthracnose fungus</name>
    <dbReference type="NCBI Taxonomy" id="759273"/>
    <lineage>
        <taxon>Eukaryota</taxon>
        <taxon>Fungi</taxon>
        <taxon>Dikarya</taxon>
        <taxon>Ascomycota</taxon>
        <taxon>Pezizomycotina</taxon>
        <taxon>Sordariomycetes</taxon>
        <taxon>Hypocreomycetidae</taxon>
        <taxon>Glomerellales</taxon>
        <taxon>Glomerellaceae</taxon>
        <taxon>Colletotrichum</taxon>
        <taxon>Colletotrichum destructivum species complex</taxon>
    </lineage>
</organism>
<name>A0A1B7XTG9_COLHI</name>
<gene>
    <name evidence="5" type="ORF">CH63R_14276</name>
</gene>
<comment type="similarity">
    <text evidence="3">Belongs to the ustYa family.</text>
</comment>
<dbReference type="GeneID" id="28873357"/>